<feature type="transmembrane region" description="Helical" evidence="3">
    <location>
        <begin position="163"/>
        <end position="190"/>
    </location>
</feature>
<gene>
    <name evidence="5" type="ORF">GCM10022281_00630</name>
</gene>
<evidence type="ECO:0000256" key="1">
    <source>
        <dbReference type="ARBA" id="ARBA00023125"/>
    </source>
</evidence>
<keyword evidence="3" id="KW-0812">Transmembrane</keyword>
<evidence type="ECO:0000259" key="4">
    <source>
        <dbReference type="PROSITE" id="PS51755"/>
    </source>
</evidence>
<evidence type="ECO:0000313" key="6">
    <source>
        <dbReference type="Proteomes" id="UP001424459"/>
    </source>
</evidence>
<dbReference type="Proteomes" id="UP001424459">
    <property type="component" value="Unassembled WGS sequence"/>
</dbReference>
<feature type="DNA-binding region" description="OmpR/PhoB-type" evidence="2">
    <location>
        <begin position="6"/>
        <end position="104"/>
    </location>
</feature>
<evidence type="ECO:0000313" key="5">
    <source>
        <dbReference type="EMBL" id="GAA4025942.1"/>
    </source>
</evidence>
<feature type="transmembrane region" description="Helical" evidence="3">
    <location>
        <begin position="234"/>
        <end position="254"/>
    </location>
</feature>
<dbReference type="InterPro" id="IPR036388">
    <property type="entry name" value="WH-like_DNA-bd_sf"/>
</dbReference>
<feature type="transmembrane region" description="Helical" evidence="3">
    <location>
        <begin position="319"/>
        <end position="341"/>
    </location>
</feature>
<feature type="domain" description="OmpR/PhoB-type" evidence="4">
    <location>
        <begin position="6"/>
        <end position="104"/>
    </location>
</feature>
<keyword evidence="3" id="KW-1133">Transmembrane helix</keyword>
<dbReference type="InterPro" id="IPR016032">
    <property type="entry name" value="Sig_transdc_resp-reg_C-effctor"/>
</dbReference>
<keyword evidence="3" id="KW-0472">Membrane</keyword>
<dbReference type="RefSeq" id="WP_344694956.1">
    <property type="nucleotide sequence ID" value="NZ_BAABBR010000001.1"/>
</dbReference>
<evidence type="ECO:0000256" key="3">
    <source>
        <dbReference type="SAM" id="Phobius"/>
    </source>
</evidence>
<feature type="transmembrane region" description="Helical" evidence="3">
    <location>
        <begin position="202"/>
        <end position="222"/>
    </location>
</feature>
<reference evidence="6" key="1">
    <citation type="journal article" date="2019" name="Int. J. Syst. Evol. Microbiol.">
        <title>The Global Catalogue of Microorganisms (GCM) 10K type strain sequencing project: providing services to taxonomists for standard genome sequencing and annotation.</title>
        <authorList>
            <consortium name="The Broad Institute Genomics Platform"/>
            <consortium name="The Broad Institute Genome Sequencing Center for Infectious Disease"/>
            <person name="Wu L."/>
            <person name="Ma J."/>
        </authorList>
    </citation>
    <scope>NUCLEOTIDE SEQUENCE [LARGE SCALE GENOMIC DNA]</scope>
    <source>
        <strain evidence="6">JCM 17564</strain>
    </source>
</reference>
<dbReference type="Gene3D" id="1.10.10.10">
    <property type="entry name" value="Winged helix-like DNA-binding domain superfamily/Winged helix DNA-binding domain"/>
    <property type="match status" value="1"/>
</dbReference>
<sequence length="347" mass="34921">MSDVSNARISFGPFVLDPRERRLLRGEAPVDLSGRYLDALLLLARHPGQLVTKDRFMAEVWRGVPVTDEALTQCIRSLRKALGDEAGRPRFIETVPKHGYRFVAGVGEPARITGDAVGARPGVRSLLLLTGAGLVGGAAAGLVGGLGYGLLAANDPPPGVGAISVVLVMTCLCLLIGTIGGLGVGLGVAVGRRIDARRLFPTMVGGALGGLVVGTLGRLIGLDAFSLLIGSRPVAITGGSEGLLVGAIAGAAFWSAQRMAAAGLVAITAMAACFGAIAGLLITAADGQMMAGSLGVLAATQPASPLAPLLAGLPPLARYASAAIEGATFVAALTLAMTLALRGRPAA</sequence>
<feature type="transmembrane region" description="Helical" evidence="3">
    <location>
        <begin position="126"/>
        <end position="151"/>
    </location>
</feature>
<comment type="caution">
    <text evidence="5">The sequence shown here is derived from an EMBL/GenBank/DDBJ whole genome shotgun (WGS) entry which is preliminary data.</text>
</comment>
<dbReference type="PROSITE" id="PS51755">
    <property type="entry name" value="OMPR_PHOB"/>
    <property type="match status" value="1"/>
</dbReference>
<dbReference type="InterPro" id="IPR001867">
    <property type="entry name" value="OmpR/PhoB-type_DNA-bd"/>
</dbReference>
<dbReference type="SMART" id="SM00862">
    <property type="entry name" value="Trans_reg_C"/>
    <property type="match status" value="1"/>
</dbReference>
<dbReference type="CDD" id="cd00383">
    <property type="entry name" value="trans_reg_C"/>
    <property type="match status" value="1"/>
</dbReference>
<evidence type="ECO:0000256" key="2">
    <source>
        <dbReference type="PROSITE-ProRule" id="PRU01091"/>
    </source>
</evidence>
<name>A0ABP7TGD1_9SPHN</name>
<dbReference type="SUPFAM" id="SSF46894">
    <property type="entry name" value="C-terminal effector domain of the bipartite response regulators"/>
    <property type="match status" value="1"/>
</dbReference>
<dbReference type="EMBL" id="BAABBR010000001">
    <property type="protein sequence ID" value="GAA4025942.1"/>
    <property type="molecule type" value="Genomic_DNA"/>
</dbReference>
<keyword evidence="6" id="KW-1185">Reference proteome</keyword>
<feature type="transmembrane region" description="Helical" evidence="3">
    <location>
        <begin position="261"/>
        <end position="285"/>
    </location>
</feature>
<keyword evidence="1 2" id="KW-0238">DNA-binding</keyword>
<proteinExistence type="predicted"/>
<organism evidence="5 6">
    <name type="scientific">Sphingomonas rosea</name>
    <dbReference type="NCBI Taxonomy" id="335605"/>
    <lineage>
        <taxon>Bacteria</taxon>
        <taxon>Pseudomonadati</taxon>
        <taxon>Pseudomonadota</taxon>
        <taxon>Alphaproteobacteria</taxon>
        <taxon>Sphingomonadales</taxon>
        <taxon>Sphingomonadaceae</taxon>
        <taxon>Sphingomonas</taxon>
    </lineage>
</organism>
<dbReference type="Pfam" id="PF00486">
    <property type="entry name" value="Trans_reg_C"/>
    <property type="match status" value="1"/>
</dbReference>
<accession>A0ABP7TGD1</accession>
<protein>
    <recommendedName>
        <fullName evidence="4">OmpR/PhoB-type domain-containing protein</fullName>
    </recommendedName>
</protein>